<dbReference type="CDD" id="cd03788">
    <property type="entry name" value="GT20_TPS"/>
    <property type="match status" value="1"/>
</dbReference>
<gene>
    <name evidence="4" type="ORF">PLBR_LOCUS7580</name>
</gene>
<dbReference type="PANTHER" id="PTHR10788:SF106">
    <property type="entry name" value="BCDNA.GH08860"/>
    <property type="match status" value="1"/>
</dbReference>
<feature type="region of interest" description="Disordered" evidence="3">
    <location>
        <begin position="781"/>
        <end position="812"/>
    </location>
</feature>
<evidence type="ECO:0000256" key="3">
    <source>
        <dbReference type="SAM" id="MobiDB-lite"/>
    </source>
</evidence>
<dbReference type="GO" id="GO:0004805">
    <property type="term" value="F:trehalose-phosphatase activity"/>
    <property type="evidence" value="ECO:0007669"/>
    <property type="project" value="TreeGrafter"/>
</dbReference>
<organism evidence="4 5">
    <name type="scientific">Plasmodiophora brassicae</name>
    <name type="common">Clubroot disease agent</name>
    <dbReference type="NCBI Taxonomy" id="37360"/>
    <lineage>
        <taxon>Eukaryota</taxon>
        <taxon>Sar</taxon>
        <taxon>Rhizaria</taxon>
        <taxon>Endomyxa</taxon>
        <taxon>Phytomyxea</taxon>
        <taxon>Plasmodiophorida</taxon>
        <taxon>Plasmodiophoridae</taxon>
        <taxon>Plasmodiophora</taxon>
    </lineage>
</organism>
<dbReference type="PANTHER" id="PTHR10788">
    <property type="entry name" value="TREHALOSE-6-PHOSPHATE SYNTHASE"/>
    <property type="match status" value="1"/>
</dbReference>
<evidence type="ECO:0000313" key="5">
    <source>
        <dbReference type="Proteomes" id="UP000290189"/>
    </source>
</evidence>
<evidence type="ECO:0000256" key="2">
    <source>
        <dbReference type="ARBA" id="ARBA00022679"/>
    </source>
</evidence>
<keyword evidence="4" id="KW-0496">Mitochondrion</keyword>
<protein>
    <submittedName>
        <fullName evidence="4">Uncharacterized protein</fullName>
    </submittedName>
</protein>
<evidence type="ECO:0000313" key="4">
    <source>
        <dbReference type="EMBL" id="SPR00365.1"/>
    </source>
</evidence>
<dbReference type="InterPro" id="IPR001830">
    <property type="entry name" value="Glyco_trans_20"/>
</dbReference>
<keyword evidence="2" id="KW-0808">Transferase</keyword>
<dbReference type="Gene3D" id="3.40.50.2000">
    <property type="entry name" value="Glycogen Phosphorylase B"/>
    <property type="match status" value="2"/>
</dbReference>
<name>A0A3P3YJK4_PLABS</name>
<dbReference type="GO" id="GO:0005992">
    <property type="term" value="P:trehalose biosynthetic process"/>
    <property type="evidence" value="ECO:0007669"/>
    <property type="project" value="InterPro"/>
</dbReference>
<dbReference type="SUPFAM" id="SSF56784">
    <property type="entry name" value="HAD-like"/>
    <property type="match status" value="1"/>
</dbReference>
<dbReference type="Pfam" id="PF00982">
    <property type="entry name" value="Glyco_transf_20"/>
    <property type="match status" value="1"/>
</dbReference>
<dbReference type="InterPro" id="IPR003337">
    <property type="entry name" value="Trehalose_PPase"/>
</dbReference>
<dbReference type="AlphaFoldDB" id="A0A3P3YJK4"/>
<dbReference type="InterPro" id="IPR036412">
    <property type="entry name" value="HAD-like_sf"/>
</dbReference>
<dbReference type="FunFam" id="3.40.50.2000:FF:000010">
    <property type="entry name" value="Alpha,alpha-trehalose-phosphate synthase"/>
    <property type="match status" value="1"/>
</dbReference>
<evidence type="ECO:0000256" key="1">
    <source>
        <dbReference type="ARBA" id="ARBA00022676"/>
    </source>
</evidence>
<proteinExistence type="predicted"/>
<dbReference type="GO" id="GO:0005829">
    <property type="term" value="C:cytosol"/>
    <property type="evidence" value="ECO:0007669"/>
    <property type="project" value="TreeGrafter"/>
</dbReference>
<reference evidence="4 5" key="1">
    <citation type="submission" date="2018-03" db="EMBL/GenBank/DDBJ databases">
        <authorList>
            <person name="Fogelqvist J."/>
        </authorList>
    </citation>
    <scope>NUCLEOTIDE SEQUENCE [LARGE SCALE GENOMIC DNA]</scope>
</reference>
<accession>A0A3P3YJK4</accession>
<dbReference type="Pfam" id="PF02358">
    <property type="entry name" value="Trehalose_PPase"/>
    <property type="match status" value="1"/>
</dbReference>
<keyword evidence="1" id="KW-0328">Glycosyltransferase</keyword>
<dbReference type="GO" id="GO:0003825">
    <property type="term" value="F:alpha,alpha-trehalose-phosphate synthase (UDP-forming) activity"/>
    <property type="evidence" value="ECO:0007669"/>
    <property type="project" value="TreeGrafter"/>
</dbReference>
<dbReference type="Proteomes" id="UP000290189">
    <property type="component" value="Unassembled WGS sequence"/>
</dbReference>
<sequence length="857" mass="95906">MAKAMDGMGLEPTATERLCRQLADANVDDMASDSIPSMEVPLGPEPGESRRLLVIANRLPISLTPSPDAPGGFTFKKSSGGLVSALLGVKGFSMTWIGWPGADVADGDRDAVTDQIRGQNCEPVYLSKALIDLYYSGYSNNVLWPLFHYHGVPIADLDKCSQMFAAYEQANRLFADAILKIYRPGDIVWVHDYHLMLVPSMLRNALPDMLIAFFLHIPFPAAEIFRMLPQREEILHGVLASDLIGFHIYEYKRHFKATCTRVLGLSNSHLGVHVTSDFLTQVEAFPIGIEPERFAEALQRPTTKEFVKQLREQFRGCKIIVGIDRLDYIKGIPHKIYALERFFVSNPEWIGKAVLVQVAVPSRSDVAEYQHLARQTHELVGRVNGRFGSLTYVPIYYLDQSIPFDKMCALYTIADVCLISSLRDGMNLVSFEYIACQNRLEGPGVLVLSEFAGSAESLGAGSIRMNPWDFDDAAQAIKYALELSPDERADFQRYAMQFIRDHTAQHWASAIVDRIEIIEQQRVNSPTIKTKPQLFEIGQIIREFPNTSGHRVIFTGLVGTLTTHNHRRSIDSKARFNRTPFLTDRVIRCISRLASDPRTTVVILTSKSRAVCKTVLGTSQLKNAWIAAENGYFLMRGADAKWESTLEDTPDFSWFPEVERIFDYFAERTPLSFVDKAETYLSWNFTVSDHAHAKKQARECLNYLAAGPLVNTTTEIINLQNIIQVRSSLVTKGSMAFKILSKIQAEHNDVGMIFCMGDFLTRDNDVFHGFAEARVRNACATPKEAESTSKAPDTLAPPDDNDAKQSLRRRPRSLSFQPAVDCKIYTVNVGPKSGAATHYINAEDVEPLLDNLAKSVA</sequence>
<dbReference type="SUPFAM" id="SSF53756">
    <property type="entry name" value="UDP-Glycosyltransferase/glycogen phosphorylase"/>
    <property type="match status" value="1"/>
</dbReference>
<geneLocation type="mitochondrion" evidence="4"/>
<dbReference type="EMBL" id="OVEO01000014">
    <property type="protein sequence ID" value="SPR00365.1"/>
    <property type="molecule type" value="Genomic_DNA"/>
</dbReference>